<keyword evidence="6 7" id="KW-0472">Membrane</keyword>
<comment type="subcellular location">
    <subcellularLocation>
        <location evidence="1">Cell membrane</location>
        <topology evidence="1">Multi-pass membrane protein</topology>
    </subcellularLocation>
</comment>
<protein>
    <submittedName>
        <fullName evidence="8">Type III secretion system export apparatus subunit SctS</fullName>
    </submittedName>
</protein>
<feature type="transmembrane region" description="Helical" evidence="7">
    <location>
        <begin position="12"/>
        <end position="36"/>
    </location>
</feature>
<evidence type="ECO:0000256" key="3">
    <source>
        <dbReference type="ARBA" id="ARBA00022475"/>
    </source>
</evidence>
<organism evidence="8 9">
    <name type="scientific">Mailhella massiliensis</name>
    <dbReference type="NCBI Taxonomy" id="1903261"/>
    <lineage>
        <taxon>Bacteria</taxon>
        <taxon>Pseudomonadati</taxon>
        <taxon>Thermodesulfobacteriota</taxon>
        <taxon>Desulfovibrionia</taxon>
        <taxon>Desulfovibrionales</taxon>
        <taxon>Desulfovibrionaceae</taxon>
        <taxon>Mailhella</taxon>
    </lineage>
</organism>
<evidence type="ECO:0000256" key="2">
    <source>
        <dbReference type="ARBA" id="ARBA00006156"/>
    </source>
</evidence>
<evidence type="ECO:0000256" key="6">
    <source>
        <dbReference type="ARBA" id="ARBA00023136"/>
    </source>
</evidence>
<reference evidence="8" key="1">
    <citation type="journal article" date="2021" name="PeerJ">
        <title>Extensive microbial diversity within the chicken gut microbiome revealed by metagenomics and culture.</title>
        <authorList>
            <person name="Gilroy R."/>
            <person name="Ravi A."/>
            <person name="Getino M."/>
            <person name="Pursley I."/>
            <person name="Horton D.L."/>
            <person name="Alikhan N.F."/>
            <person name="Baker D."/>
            <person name="Gharbi K."/>
            <person name="Hall N."/>
            <person name="Watson M."/>
            <person name="Adriaenssens E.M."/>
            <person name="Foster-Nyarko E."/>
            <person name="Jarju S."/>
            <person name="Secka A."/>
            <person name="Antonio M."/>
            <person name="Oren A."/>
            <person name="Chaudhuri R.R."/>
            <person name="La Ragione R."/>
            <person name="Hildebrand F."/>
            <person name="Pallen M.J."/>
        </authorList>
    </citation>
    <scope>NUCLEOTIDE SEQUENCE</scope>
    <source>
        <strain evidence="8">ChiGjej2B2-19336</strain>
    </source>
</reference>
<dbReference type="PANTHER" id="PTHR34040">
    <property type="entry name" value="FLAGELLAR BIOSYNTHETIC PROTEIN FLIQ"/>
    <property type="match status" value="1"/>
</dbReference>
<dbReference type="EMBL" id="DYZA01000065">
    <property type="protein sequence ID" value="HJD96692.1"/>
    <property type="molecule type" value="Genomic_DNA"/>
</dbReference>
<keyword evidence="5 7" id="KW-1133">Transmembrane helix</keyword>
<gene>
    <name evidence="8" type="primary">sctS</name>
    <name evidence="8" type="ORF">K8W16_03485</name>
</gene>
<reference evidence="8" key="2">
    <citation type="submission" date="2021-09" db="EMBL/GenBank/DDBJ databases">
        <authorList>
            <person name="Gilroy R."/>
        </authorList>
    </citation>
    <scope>NUCLEOTIDE SEQUENCE</scope>
    <source>
        <strain evidence="8">ChiGjej2B2-19336</strain>
    </source>
</reference>
<sequence length="86" mass="9463">MNSIAMDYASQALYLVLVISLPPIVIASVIGIVLSLVQAVTQLQEQTLTFGVKLIAVVLSLFLLGGWMSGEILRYADEIFTRFYLL</sequence>
<dbReference type="PRINTS" id="PR00952">
    <property type="entry name" value="TYPE3IMQPROT"/>
</dbReference>
<dbReference type="GO" id="GO:0009306">
    <property type="term" value="P:protein secretion"/>
    <property type="evidence" value="ECO:0007669"/>
    <property type="project" value="InterPro"/>
</dbReference>
<evidence type="ECO:0000256" key="7">
    <source>
        <dbReference type="SAM" id="Phobius"/>
    </source>
</evidence>
<keyword evidence="4 7" id="KW-0812">Transmembrane</keyword>
<dbReference type="InterPro" id="IPR006306">
    <property type="entry name" value="T3SS_HrpO"/>
</dbReference>
<comment type="caution">
    <text evidence="8">The sequence shown here is derived from an EMBL/GenBank/DDBJ whole genome shotgun (WGS) entry which is preliminary data.</text>
</comment>
<dbReference type="InterPro" id="IPR002191">
    <property type="entry name" value="Bac_export_3"/>
</dbReference>
<feature type="transmembrane region" description="Helical" evidence="7">
    <location>
        <begin position="48"/>
        <end position="67"/>
    </location>
</feature>
<dbReference type="Proteomes" id="UP000698963">
    <property type="component" value="Unassembled WGS sequence"/>
</dbReference>
<dbReference type="Pfam" id="PF01313">
    <property type="entry name" value="Bac_export_3"/>
    <property type="match status" value="1"/>
</dbReference>
<dbReference type="NCBIfam" id="TIGR01403">
    <property type="entry name" value="fliQ_rel_III"/>
    <property type="match status" value="1"/>
</dbReference>
<evidence type="ECO:0000256" key="5">
    <source>
        <dbReference type="ARBA" id="ARBA00022989"/>
    </source>
</evidence>
<accession>A0A921DS86</accession>
<dbReference type="AlphaFoldDB" id="A0A921DS86"/>
<evidence type="ECO:0000313" key="9">
    <source>
        <dbReference type="Proteomes" id="UP000698963"/>
    </source>
</evidence>
<comment type="similarity">
    <text evidence="2">Belongs to the FliQ/MopD/SpaQ family.</text>
</comment>
<evidence type="ECO:0000313" key="8">
    <source>
        <dbReference type="EMBL" id="HJD96692.1"/>
    </source>
</evidence>
<evidence type="ECO:0000256" key="4">
    <source>
        <dbReference type="ARBA" id="ARBA00022692"/>
    </source>
</evidence>
<dbReference type="PANTHER" id="PTHR34040:SF2">
    <property type="entry name" value="FLAGELLAR BIOSYNTHETIC PROTEIN FLIQ"/>
    <property type="match status" value="1"/>
</dbReference>
<dbReference type="GO" id="GO:0005886">
    <property type="term" value="C:plasma membrane"/>
    <property type="evidence" value="ECO:0007669"/>
    <property type="project" value="UniProtKB-SubCell"/>
</dbReference>
<name>A0A921DS86_9BACT</name>
<dbReference type="PIRSF" id="PIRSF004669">
    <property type="entry name" value="FliQ"/>
    <property type="match status" value="1"/>
</dbReference>
<proteinExistence type="inferred from homology"/>
<dbReference type="RefSeq" id="WP_294555786.1">
    <property type="nucleotide sequence ID" value="NZ_DYZA01000065.1"/>
</dbReference>
<evidence type="ECO:0000256" key="1">
    <source>
        <dbReference type="ARBA" id="ARBA00004651"/>
    </source>
</evidence>
<keyword evidence="3" id="KW-1003">Cell membrane</keyword>